<proteinExistence type="inferred from homology"/>
<dbReference type="Pfam" id="PF20431">
    <property type="entry name" value="E_motif"/>
    <property type="match status" value="1"/>
</dbReference>
<dbReference type="Proteomes" id="UP001652623">
    <property type="component" value="Chromosome 9"/>
</dbReference>
<name>A0A6P3Z5D3_ZIZJJ</name>
<dbReference type="InterPro" id="IPR032867">
    <property type="entry name" value="DYW_dom"/>
</dbReference>
<dbReference type="RefSeq" id="XP_015872293.3">
    <property type="nucleotide sequence ID" value="XM_016016807.4"/>
</dbReference>
<evidence type="ECO:0000313" key="5">
    <source>
        <dbReference type="Proteomes" id="UP001652623"/>
    </source>
</evidence>
<dbReference type="InterPro" id="IPR046960">
    <property type="entry name" value="PPR_At4g14850-like_plant"/>
</dbReference>
<dbReference type="InterPro" id="IPR002885">
    <property type="entry name" value="PPR_rpt"/>
</dbReference>
<dbReference type="GeneID" id="107409374"/>
<dbReference type="InterPro" id="IPR011990">
    <property type="entry name" value="TPR-like_helical_dom_sf"/>
</dbReference>
<reference evidence="6" key="1">
    <citation type="submission" date="2025-08" db="UniProtKB">
        <authorList>
            <consortium name="RefSeq"/>
        </authorList>
    </citation>
    <scope>IDENTIFICATION</scope>
    <source>
        <tissue evidence="6">Seedling</tissue>
    </source>
</reference>
<keyword evidence="5" id="KW-1185">Reference proteome</keyword>
<dbReference type="Pfam" id="PF01535">
    <property type="entry name" value="PPR"/>
    <property type="match status" value="1"/>
</dbReference>
<dbReference type="PANTHER" id="PTHR47926">
    <property type="entry name" value="PENTATRICOPEPTIDE REPEAT-CONTAINING PROTEIN"/>
    <property type="match status" value="1"/>
</dbReference>
<dbReference type="Pfam" id="PF14432">
    <property type="entry name" value="DYW_deaminase"/>
    <property type="match status" value="1"/>
</dbReference>
<dbReference type="GO" id="GO:0003729">
    <property type="term" value="F:mRNA binding"/>
    <property type="evidence" value="ECO:0007669"/>
    <property type="project" value="UniProtKB-ARBA"/>
</dbReference>
<dbReference type="AlphaFoldDB" id="A0A6P3Z5D3"/>
<comment type="similarity">
    <text evidence="1">Belongs to the PPR family. PCMP-H subfamily.</text>
</comment>
<evidence type="ECO:0000256" key="3">
    <source>
        <dbReference type="PROSITE-ProRule" id="PRU00708"/>
    </source>
</evidence>
<dbReference type="Pfam" id="PF13041">
    <property type="entry name" value="PPR_2"/>
    <property type="match status" value="2"/>
</dbReference>
<dbReference type="InterPro" id="IPR046848">
    <property type="entry name" value="E_motif"/>
</dbReference>
<keyword evidence="2" id="KW-0677">Repeat</keyword>
<evidence type="ECO:0000256" key="2">
    <source>
        <dbReference type="ARBA" id="ARBA00022737"/>
    </source>
</evidence>
<evidence type="ECO:0000256" key="1">
    <source>
        <dbReference type="ARBA" id="ARBA00006643"/>
    </source>
</evidence>
<gene>
    <name evidence="6" type="primary">LOC107409374</name>
</gene>
<protein>
    <submittedName>
        <fullName evidence="6">Pentatricopeptide repeat-containing protein At4g21065-like</fullName>
    </submittedName>
</protein>
<feature type="repeat" description="PPR" evidence="3">
    <location>
        <begin position="302"/>
        <end position="336"/>
    </location>
</feature>
<evidence type="ECO:0000259" key="4">
    <source>
        <dbReference type="Pfam" id="PF14432"/>
    </source>
</evidence>
<dbReference type="NCBIfam" id="TIGR00756">
    <property type="entry name" value="PPR"/>
    <property type="match status" value="3"/>
</dbReference>
<accession>A0A6P3Z5D3</accession>
<dbReference type="PANTHER" id="PTHR47926:SF461">
    <property type="entry name" value="PENTATRICOPEPTIDE REPEAT SUPERFAMILY PROTEIN"/>
    <property type="match status" value="1"/>
</dbReference>
<feature type="domain" description="DYW" evidence="4">
    <location>
        <begin position="519"/>
        <end position="611"/>
    </location>
</feature>
<organism evidence="5 6">
    <name type="scientific">Ziziphus jujuba</name>
    <name type="common">Chinese jujube</name>
    <name type="synonym">Ziziphus sativa</name>
    <dbReference type="NCBI Taxonomy" id="326968"/>
    <lineage>
        <taxon>Eukaryota</taxon>
        <taxon>Viridiplantae</taxon>
        <taxon>Streptophyta</taxon>
        <taxon>Embryophyta</taxon>
        <taxon>Tracheophyta</taxon>
        <taxon>Spermatophyta</taxon>
        <taxon>Magnoliopsida</taxon>
        <taxon>eudicotyledons</taxon>
        <taxon>Gunneridae</taxon>
        <taxon>Pentapetalae</taxon>
        <taxon>rosids</taxon>
        <taxon>fabids</taxon>
        <taxon>Rosales</taxon>
        <taxon>Rhamnaceae</taxon>
        <taxon>Paliureae</taxon>
        <taxon>Ziziphus</taxon>
    </lineage>
</organism>
<dbReference type="KEGG" id="zju:107409374"/>
<feature type="repeat" description="PPR" evidence="3">
    <location>
        <begin position="201"/>
        <end position="235"/>
    </location>
</feature>
<dbReference type="Gene3D" id="1.25.40.10">
    <property type="entry name" value="Tetratricopeptide repeat domain"/>
    <property type="match status" value="3"/>
</dbReference>
<evidence type="ECO:0000313" key="6">
    <source>
        <dbReference type="RefSeq" id="XP_015872293.3"/>
    </source>
</evidence>
<sequence length="611" mass="69495">MSHFLYAQTTRDSDTCFFVYLSVQRTKMLERGPTMEITTMSQAMQLHAHILKSGSGTQTRYHQQTALSTLFTFSALSPSGDLAYARLILDSLPTPNSYYFNTMIRSYSRSPEPDQAITFFLSLLQHPTDLAPWPDKFTYPFILKSCARLRLTHFGKQLHGLIFKSGSWSDRYINHSLIHMYCVCGESGLARMVFDAMSERDVVSWTSMINGFVDDDRPLEAISLFEKMMEEGVEVNDATVVSVMRACADAGGLSVGKRVHGVVMEKKFGLKANVSTALIDMYAKCGCIERARQVFDEIVEKDVFTWTAMISGLASHGHCQEAIDLFNQMQECSIKPDERTMTAVLSACRNAGWFTEGNAYLKSMKKKYGVRPTIQHYGCIVDLLARAGQLEEAEELIRKMPMEPDIVLWRTLIWACKVHKDMNRAERLIRHLEHLKMDSRDSGSLVLIGNVYGSVGKWHDKARTRKLMSKKGLVKPPGSSKIEVDGKIHEFAVGDSGHPEAERIYTKLDEIEEQLSKKGYQPKVSEVLLEIEDEEKAFQLSHHSEKLAFAYGLIKIGVESEIRIVKNLRSCGDCHAFMKVVSKTYQREIIMRDRIRFHHFRNGECSCKDHW</sequence>
<dbReference type="InParanoid" id="A0A6P3Z5D3"/>
<dbReference type="GO" id="GO:0009451">
    <property type="term" value="P:RNA modification"/>
    <property type="evidence" value="ECO:0007669"/>
    <property type="project" value="InterPro"/>
</dbReference>
<dbReference type="PROSITE" id="PS51375">
    <property type="entry name" value="PPR"/>
    <property type="match status" value="2"/>
</dbReference>
<dbReference type="GO" id="GO:0008270">
    <property type="term" value="F:zinc ion binding"/>
    <property type="evidence" value="ECO:0007669"/>
    <property type="project" value="InterPro"/>
</dbReference>